<feature type="region of interest" description="Disordered" evidence="1">
    <location>
        <begin position="591"/>
        <end position="613"/>
    </location>
</feature>
<dbReference type="SUPFAM" id="SSF46565">
    <property type="entry name" value="Chaperone J-domain"/>
    <property type="match status" value="1"/>
</dbReference>
<dbReference type="InterPro" id="IPR036869">
    <property type="entry name" value="J_dom_sf"/>
</dbReference>
<dbReference type="Gene3D" id="1.25.40.10">
    <property type="entry name" value="Tetratricopeptide repeat domain"/>
    <property type="match status" value="2"/>
</dbReference>
<feature type="domain" description="J" evidence="2">
    <location>
        <begin position="1249"/>
        <end position="1334"/>
    </location>
</feature>
<dbReference type="InterPro" id="IPR019734">
    <property type="entry name" value="TPR_rpt"/>
</dbReference>
<feature type="compositionally biased region" description="Basic and acidic residues" evidence="1">
    <location>
        <begin position="518"/>
        <end position="528"/>
    </location>
</feature>
<feature type="region of interest" description="Disordered" evidence="1">
    <location>
        <begin position="679"/>
        <end position="699"/>
    </location>
</feature>
<feature type="region of interest" description="Disordered" evidence="1">
    <location>
        <begin position="49"/>
        <end position="118"/>
    </location>
</feature>
<dbReference type="Pfam" id="PF00226">
    <property type="entry name" value="DnaJ"/>
    <property type="match status" value="1"/>
</dbReference>
<feature type="compositionally biased region" description="Low complexity" evidence="1">
    <location>
        <begin position="49"/>
        <end position="59"/>
    </location>
</feature>
<protein>
    <recommendedName>
        <fullName evidence="2">J domain-containing protein</fullName>
    </recommendedName>
</protein>
<evidence type="ECO:0000313" key="3">
    <source>
        <dbReference type="EMBL" id="MPA68982.1"/>
    </source>
</evidence>
<dbReference type="SUPFAM" id="SSF48452">
    <property type="entry name" value="TPR-like"/>
    <property type="match status" value="2"/>
</dbReference>
<feature type="compositionally biased region" description="Low complexity" evidence="1">
    <location>
        <begin position="679"/>
        <end position="694"/>
    </location>
</feature>
<dbReference type="InterPro" id="IPR011990">
    <property type="entry name" value="TPR-like_helical_dom_sf"/>
</dbReference>
<gene>
    <name evidence="3" type="ORF">Din_038423</name>
</gene>
<sequence>MSPALLDIRAPAHTYIHTEGHSLQNPNPNGQFFAPLPFTFSGFSSNNHSHAMNSSNANNEPSGFRDSNEIYNTPGLGSGKPAFGSASGLSRPRLTKKRQTASHHPRFTPASETGKIDPGFDQFGPVSDNSIRFSFGSEMGTSSFGKVDEGAFVFGADTSNPNSNLNSGLGMSNVNVRNAILDDMRKLKIVSEKEFVNTSRNNSSGFDVSVVSKLPDEMKKLNIEGSGIVESSKNAKGMNADLSANYKTHFSFGSGDNVANLFGKNVVSELPNDMKKLNIKGPGEVDRGGLTYNADDTEKFASGNTGSDSLAGSSATALPNKMKNLNAEDPVNTCVGEKKEVNVNTSDNGSFVFGSGISATSSLGGRTENMISDEMGKLKIGRGAAETAGQTQKGFSSSGISVKEMQPGNLGDSLPREFTFQAGVQGKSLSGIQVPLDHRNDDTKLHGTTASSSSFSSGSIRFQEVGNVFTVPFVDGSKRKDEFSFTSKWDDIGTPNVEFQTPNRRRNVYSGLNQKLESSAKKESIKDTRSKKKRGKLKKPTPVQPWLGQDFISRESSSQENQESSEAYSPMDVSPYPEIVVDMKCSRETSTTSDESFHLDGNHTSGDTIPMVSDDTTNEDLVFATQRMDINVVDAKHTETKEEECFDKGIGAEGPPEESVSGAETESFKSATEQLDNISDTSVTSAETEVSSSSMIERKDSDGRTQFCFASSSEDTDRINFTFAASSSTQGQLSAAARHQKKKNRMKVGQDAYNSTPNAKLPHESSSVRFFSLSGTSSLLSPGQGQKGDAPTSLSKGVNTSEVVKELEINQESISIPAASVAAQEACEKWRLRGNQAYANGDLSKAEDYYTLGVNCVSQSETSRSCLRALMLCYSNRAATRMSLGRMREALGDCLMAGAIDPNFLKVQVRAASCYLALGDVEDASLHFKKCLQSGSDICVDRKLLVEASEGLQKAQKVSECMSQSADLLRRRRSSDAESALEVIAEALTISSYSEKFNEMKAEALFMLRKYEEVIQLCEQTLCSAEMNSPASGPDGDLAQLNGSDIQQITSFRLWRWRLIVKSYFYLGRLEEALDFLKKQEESGSGSKSLEMVIPLAGTVRELLSHKAAGNEAFQSGRHAEAVEHYTAALSCNVESRPFAAICFCNRAAAYRALGQITDAIADCSLAIALDGNYLKQAISRRATLYEMIRDYGQAAIDLQRLVFLLTKQVEEKASYSGASDRMSCVNELRQAQLRLSVMEEARKEIPLNMYLILGLEPSVSASEIRKAYRKAALRHHPDKAAQSLARSENGDDGLWKEVAKEVHKDADRLFKMIGEAYAVLSDPAKRSRYDLDEEIRNTQKRGSGISTSRTHTDVQNYSFERSGSRRQWQEVARSYGNSQPRGSETTRSNRYS</sequence>
<dbReference type="PROSITE" id="PS00636">
    <property type="entry name" value="DNAJ_1"/>
    <property type="match status" value="1"/>
</dbReference>
<reference evidence="3" key="1">
    <citation type="submission" date="2019-08" db="EMBL/GenBank/DDBJ databases">
        <title>Reference gene set and small RNA set construction with multiple tissues from Davidia involucrata Baill.</title>
        <authorList>
            <person name="Yang H."/>
            <person name="Zhou C."/>
            <person name="Li G."/>
            <person name="Wang J."/>
            <person name="Gao P."/>
            <person name="Wang M."/>
            <person name="Wang R."/>
            <person name="Zhao Y."/>
        </authorList>
    </citation>
    <scope>NUCLEOTIDE SEQUENCE</scope>
    <source>
        <tissue evidence="3">Mixed with DoveR01_LX</tissue>
    </source>
</reference>
<dbReference type="PANTHER" id="PTHR45181:SF4">
    <property type="entry name" value="HEAT SHOCK PROTEIN DNAJ WITH TETRATRICOPEPTIDE REPEAT-CONTAINING PROTEIN"/>
    <property type="match status" value="1"/>
</dbReference>
<dbReference type="InterPro" id="IPR018253">
    <property type="entry name" value="DnaJ_domain_CS"/>
</dbReference>
<evidence type="ECO:0000259" key="2">
    <source>
        <dbReference type="PROSITE" id="PS50076"/>
    </source>
</evidence>
<dbReference type="PROSITE" id="PS50076">
    <property type="entry name" value="DNAJ_2"/>
    <property type="match status" value="1"/>
</dbReference>
<dbReference type="PRINTS" id="PR00625">
    <property type="entry name" value="JDOMAIN"/>
</dbReference>
<accession>A0A5B7BJ91</accession>
<feature type="compositionally biased region" description="Low complexity" evidence="1">
    <location>
        <begin position="554"/>
        <end position="566"/>
    </location>
</feature>
<feature type="compositionally biased region" description="Polar residues" evidence="1">
    <location>
        <begin position="1341"/>
        <end position="1362"/>
    </location>
</feature>
<dbReference type="PANTHER" id="PTHR45181">
    <property type="entry name" value="HEAT SHOCK PROTEIN DNAJ WITH TETRATRICOPEPTIDE REPEAT-CONTAINING PROTEIN"/>
    <property type="match status" value="1"/>
</dbReference>
<feature type="compositionally biased region" description="Basic residues" evidence="1">
    <location>
        <begin position="529"/>
        <end position="539"/>
    </location>
</feature>
<feature type="region of interest" description="Disordered" evidence="1">
    <location>
        <begin position="494"/>
        <end position="573"/>
    </location>
</feature>
<feature type="compositionally biased region" description="Basic residues" evidence="1">
    <location>
        <begin position="93"/>
        <end position="106"/>
    </location>
</feature>
<dbReference type="SMART" id="SM00271">
    <property type="entry name" value="DnaJ"/>
    <property type="match status" value="1"/>
</dbReference>
<dbReference type="CDD" id="cd06257">
    <property type="entry name" value="DnaJ"/>
    <property type="match status" value="1"/>
</dbReference>
<organism evidence="3">
    <name type="scientific">Davidia involucrata</name>
    <name type="common">Dove tree</name>
    <dbReference type="NCBI Taxonomy" id="16924"/>
    <lineage>
        <taxon>Eukaryota</taxon>
        <taxon>Viridiplantae</taxon>
        <taxon>Streptophyta</taxon>
        <taxon>Embryophyta</taxon>
        <taxon>Tracheophyta</taxon>
        <taxon>Spermatophyta</taxon>
        <taxon>Magnoliopsida</taxon>
        <taxon>eudicotyledons</taxon>
        <taxon>Gunneridae</taxon>
        <taxon>Pentapetalae</taxon>
        <taxon>asterids</taxon>
        <taxon>Cornales</taxon>
        <taxon>Nyssaceae</taxon>
        <taxon>Davidia</taxon>
    </lineage>
</organism>
<evidence type="ECO:0000256" key="1">
    <source>
        <dbReference type="SAM" id="MobiDB-lite"/>
    </source>
</evidence>
<feature type="region of interest" description="Disordered" evidence="1">
    <location>
        <begin position="1335"/>
        <end position="1393"/>
    </location>
</feature>
<dbReference type="Gene3D" id="1.10.287.110">
    <property type="entry name" value="DnaJ domain"/>
    <property type="match status" value="1"/>
</dbReference>
<proteinExistence type="predicted"/>
<dbReference type="SMART" id="SM00028">
    <property type="entry name" value="TPR"/>
    <property type="match status" value="5"/>
</dbReference>
<feature type="region of interest" description="Disordered" evidence="1">
    <location>
        <begin position="643"/>
        <end position="666"/>
    </location>
</feature>
<dbReference type="EMBL" id="GHES01038423">
    <property type="protein sequence ID" value="MPA68982.1"/>
    <property type="molecule type" value="Transcribed_RNA"/>
</dbReference>
<name>A0A5B7BJ91_DAVIN</name>
<feature type="compositionally biased region" description="Polar residues" evidence="1">
    <location>
        <begin position="1376"/>
        <end position="1393"/>
    </location>
</feature>
<dbReference type="InterPro" id="IPR001623">
    <property type="entry name" value="DnaJ_domain"/>
</dbReference>